<name>A0A9Q0MVD8_9DIPT</name>
<keyword evidence="2" id="KW-1185">Reference proteome</keyword>
<accession>A0A9Q0MVD8</accession>
<proteinExistence type="predicted"/>
<evidence type="ECO:0000313" key="1">
    <source>
        <dbReference type="EMBL" id="KAJ6638029.1"/>
    </source>
</evidence>
<organism evidence="1 2">
    <name type="scientific">Pseudolycoriella hygida</name>
    <dbReference type="NCBI Taxonomy" id="35572"/>
    <lineage>
        <taxon>Eukaryota</taxon>
        <taxon>Metazoa</taxon>
        <taxon>Ecdysozoa</taxon>
        <taxon>Arthropoda</taxon>
        <taxon>Hexapoda</taxon>
        <taxon>Insecta</taxon>
        <taxon>Pterygota</taxon>
        <taxon>Neoptera</taxon>
        <taxon>Endopterygota</taxon>
        <taxon>Diptera</taxon>
        <taxon>Nematocera</taxon>
        <taxon>Sciaroidea</taxon>
        <taxon>Sciaridae</taxon>
        <taxon>Pseudolycoriella</taxon>
    </lineage>
</organism>
<gene>
    <name evidence="1" type="ORF">Bhyg_10762</name>
</gene>
<dbReference type="Proteomes" id="UP001151699">
    <property type="component" value="Chromosome X"/>
</dbReference>
<dbReference type="AlphaFoldDB" id="A0A9Q0MVD8"/>
<comment type="caution">
    <text evidence="1">The sequence shown here is derived from an EMBL/GenBank/DDBJ whole genome shotgun (WGS) entry which is preliminary data.</text>
</comment>
<sequence>MESDTLQNLEDRSVRDLCGFALPEPEP</sequence>
<protein>
    <submittedName>
        <fullName evidence="1">Uncharacterized protein</fullName>
    </submittedName>
</protein>
<evidence type="ECO:0000313" key="2">
    <source>
        <dbReference type="Proteomes" id="UP001151699"/>
    </source>
</evidence>
<dbReference type="EMBL" id="WJQU01000003">
    <property type="protein sequence ID" value="KAJ6638029.1"/>
    <property type="molecule type" value="Genomic_DNA"/>
</dbReference>
<reference evidence="1" key="1">
    <citation type="submission" date="2022-07" db="EMBL/GenBank/DDBJ databases">
        <authorList>
            <person name="Trinca V."/>
            <person name="Uliana J.V.C."/>
            <person name="Torres T.T."/>
            <person name="Ward R.J."/>
            <person name="Monesi N."/>
        </authorList>
    </citation>
    <scope>NUCLEOTIDE SEQUENCE</scope>
    <source>
        <strain evidence="1">HSMRA1968</strain>
        <tissue evidence="1">Whole embryos</tissue>
    </source>
</reference>